<accession>A0A147DT91</accession>
<organism evidence="2 3">
    <name type="scientific">Curtobacterium oceanosedimentum</name>
    <dbReference type="NCBI Taxonomy" id="465820"/>
    <lineage>
        <taxon>Bacteria</taxon>
        <taxon>Bacillati</taxon>
        <taxon>Actinomycetota</taxon>
        <taxon>Actinomycetes</taxon>
        <taxon>Micrococcales</taxon>
        <taxon>Microbacteriaceae</taxon>
        <taxon>Curtobacterium</taxon>
    </lineage>
</organism>
<protein>
    <submittedName>
        <fullName evidence="2">Uncharacterized protein</fullName>
    </submittedName>
</protein>
<gene>
    <name evidence="2" type="ORF">NS359_02820</name>
</gene>
<proteinExistence type="predicted"/>
<keyword evidence="1" id="KW-0812">Transmembrane</keyword>
<dbReference type="EMBL" id="LDRC01000012">
    <property type="protein sequence ID" value="KTR53548.1"/>
    <property type="molecule type" value="Genomic_DNA"/>
</dbReference>
<feature type="transmembrane region" description="Helical" evidence="1">
    <location>
        <begin position="34"/>
        <end position="55"/>
    </location>
</feature>
<evidence type="ECO:0000313" key="3">
    <source>
        <dbReference type="Proteomes" id="UP000072763"/>
    </source>
</evidence>
<evidence type="ECO:0000256" key="1">
    <source>
        <dbReference type="SAM" id="Phobius"/>
    </source>
</evidence>
<comment type="caution">
    <text evidence="2">The sequence shown here is derived from an EMBL/GenBank/DDBJ whole genome shotgun (WGS) entry which is preliminary data.</text>
</comment>
<dbReference type="AlphaFoldDB" id="A0A147DT91"/>
<dbReference type="Proteomes" id="UP000072763">
    <property type="component" value="Unassembled WGS sequence"/>
</dbReference>
<sequence>MRNTMILGLIALAFGLVAIGTGYAWSVGRDGMLLAVAIGAIVFGLVFAVFAVNAARGQR</sequence>
<evidence type="ECO:0000313" key="2">
    <source>
        <dbReference type="EMBL" id="KTR53548.1"/>
    </source>
</evidence>
<dbReference type="RefSeq" id="WP_058748898.1">
    <property type="nucleotide sequence ID" value="NZ_LDRC01000012.1"/>
</dbReference>
<reference evidence="2 3" key="1">
    <citation type="journal article" date="2016" name="Front. Microbiol.">
        <title>Genomic Resource of Rice Seed Associated Bacteria.</title>
        <authorList>
            <person name="Midha S."/>
            <person name="Bansal K."/>
            <person name="Sharma S."/>
            <person name="Kumar N."/>
            <person name="Patil P.P."/>
            <person name="Chaudhry V."/>
            <person name="Patil P.B."/>
        </authorList>
    </citation>
    <scope>NUCLEOTIDE SEQUENCE [LARGE SCALE GENOMIC DNA]</scope>
    <source>
        <strain evidence="2 3">NS359</strain>
    </source>
</reference>
<name>A0A147DT91_9MICO</name>
<dbReference type="PATRIC" id="fig|465820.4.peg.409"/>
<keyword evidence="1" id="KW-0472">Membrane</keyword>
<keyword evidence="1" id="KW-1133">Transmembrane helix</keyword>